<feature type="transmembrane region" description="Helical" evidence="1">
    <location>
        <begin position="76"/>
        <end position="94"/>
    </location>
</feature>
<dbReference type="PANTHER" id="PTHR30273">
    <property type="entry name" value="PERIPLASMIC SIGNAL SENSOR AND SIGMA FACTOR ACTIVATOR FECR-RELATED"/>
    <property type="match status" value="1"/>
</dbReference>
<dbReference type="GO" id="GO:0016989">
    <property type="term" value="F:sigma factor antagonist activity"/>
    <property type="evidence" value="ECO:0007669"/>
    <property type="project" value="TreeGrafter"/>
</dbReference>
<dbReference type="PANTHER" id="PTHR30273:SF2">
    <property type="entry name" value="PROTEIN FECR"/>
    <property type="match status" value="1"/>
</dbReference>
<dbReference type="InterPro" id="IPR012373">
    <property type="entry name" value="Ferrdict_sens_TM"/>
</dbReference>
<keyword evidence="1" id="KW-1133">Transmembrane helix</keyword>
<dbReference type="Proteomes" id="UP000784286">
    <property type="component" value="Unassembled WGS sequence"/>
</dbReference>
<gene>
    <name evidence="4" type="ORF">H9928_11745</name>
</gene>
<evidence type="ECO:0000256" key="1">
    <source>
        <dbReference type="SAM" id="Phobius"/>
    </source>
</evidence>
<feature type="domain" description="FecR protein" evidence="2">
    <location>
        <begin position="108"/>
        <end position="197"/>
    </location>
</feature>
<dbReference type="Gene3D" id="3.55.50.30">
    <property type="match status" value="1"/>
</dbReference>
<evidence type="ECO:0000313" key="4">
    <source>
        <dbReference type="EMBL" id="MBU3857191.1"/>
    </source>
</evidence>
<keyword evidence="1" id="KW-0472">Membrane</keyword>
<dbReference type="Pfam" id="PF16344">
    <property type="entry name" value="FecR_C"/>
    <property type="match status" value="1"/>
</dbReference>
<dbReference type="EMBL" id="JAHLFJ010000107">
    <property type="protein sequence ID" value="MBU3857191.1"/>
    <property type="molecule type" value="Genomic_DNA"/>
</dbReference>
<feature type="domain" description="Protein FecR C-terminal" evidence="3">
    <location>
        <begin position="240"/>
        <end position="304"/>
    </location>
</feature>
<dbReference type="InterPro" id="IPR006860">
    <property type="entry name" value="FecR"/>
</dbReference>
<evidence type="ECO:0000259" key="3">
    <source>
        <dbReference type="Pfam" id="PF16344"/>
    </source>
</evidence>
<dbReference type="InterPro" id="IPR032508">
    <property type="entry name" value="FecR_C"/>
</dbReference>
<keyword evidence="1" id="KW-0812">Transmembrane</keyword>
<reference evidence="4" key="2">
    <citation type="submission" date="2021-04" db="EMBL/GenBank/DDBJ databases">
        <authorList>
            <person name="Gilroy R."/>
        </authorList>
    </citation>
    <scope>NUCLEOTIDE SEQUENCE</scope>
    <source>
        <strain evidence="4">8470</strain>
    </source>
</reference>
<protein>
    <submittedName>
        <fullName evidence="4">FecR family protein</fullName>
    </submittedName>
</protein>
<name>A0A948X4K3_9BACT</name>
<evidence type="ECO:0000259" key="2">
    <source>
        <dbReference type="Pfam" id="PF04773"/>
    </source>
</evidence>
<reference evidence="4" key="1">
    <citation type="journal article" date="2021" name="PeerJ">
        <title>Extensive microbial diversity within the chicken gut microbiome revealed by metagenomics and culture.</title>
        <authorList>
            <person name="Gilroy R."/>
            <person name="Ravi A."/>
            <person name="Getino M."/>
            <person name="Pursley I."/>
            <person name="Horton D.L."/>
            <person name="Alikhan N.F."/>
            <person name="Baker D."/>
            <person name="Gharbi K."/>
            <person name="Hall N."/>
            <person name="Watson M."/>
            <person name="Adriaenssens E.M."/>
            <person name="Foster-Nyarko E."/>
            <person name="Jarju S."/>
            <person name="Secka A."/>
            <person name="Antonio M."/>
            <person name="Oren A."/>
            <person name="Chaudhuri R.R."/>
            <person name="La Ragione R."/>
            <person name="Hildebrand F."/>
            <person name="Pallen M.J."/>
        </authorList>
    </citation>
    <scope>NUCLEOTIDE SEQUENCE</scope>
    <source>
        <strain evidence="4">8470</strain>
    </source>
</reference>
<proteinExistence type="predicted"/>
<organism evidence="4 5">
    <name type="scientific">Candidatus Phocaeicola excrementipullorum</name>
    <dbReference type="NCBI Taxonomy" id="2838731"/>
    <lineage>
        <taxon>Bacteria</taxon>
        <taxon>Pseudomonadati</taxon>
        <taxon>Bacteroidota</taxon>
        <taxon>Bacteroidia</taxon>
        <taxon>Bacteroidales</taxon>
        <taxon>Bacteroidaceae</taxon>
        <taxon>Phocaeicola</taxon>
    </lineage>
</organism>
<dbReference type="Pfam" id="PF04773">
    <property type="entry name" value="FecR"/>
    <property type="match status" value="1"/>
</dbReference>
<dbReference type="AlphaFoldDB" id="A0A948X4K3"/>
<dbReference type="Gene3D" id="2.60.120.1440">
    <property type="match status" value="1"/>
</dbReference>
<accession>A0A948X4K3</accession>
<comment type="caution">
    <text evidence="4">The sequence shown here is derived from an EMBL/GenBank/DDBJ whole genome shotgun (WGS) entry which is preliminary data.</text>
</comment>
<sequence>MDRQRELIRKILAGKASKEDMEEMADFPLMMRCMKKQWNAGSSVSPDAEMEERIWKKIETECLCGRNRHRVLRWNWWVAAACIVAMVAVGWWYGNSHWEISSQRIESVAVSDRMLVLPDSSEVWLKAGSRLSYNEDFSDDRCVWLEGEAVFDVRKQEENNTFKVFLGNDLIEVKGTAFRVVNLERSHLEIDLFHGKIDFNIGASGRKVPMKPYQSLCYMPDGENVILAEMEPIDWVDGHFCFKNMKTDVLLRAVERIYRQRIVLRDAVGEGEYFNGRIRIDETLSEALDKICFSLGAHYRRMDDGSYLLYR</sequence>
<evidence type="ECO:0000313" key="5">
    <source>
        <dbReference type="Proteomes" id="UP000784286"/>
    </source>
</evidence>
<dbReference type="PIRSF" id="PIRSF018266">
    <property type="entry name" value="FecR"/>
    <property type="match status" value="1"/>
</dbReference>